<accession>A0A915K310</accession>
<proteinExistence type="predicted"/>
<name>A0A915K310_ROMCU</name>
<dbReference type="WBParaSite" id="nRc.2.0.1.t33086-RA">
    <property type="protein sequence ID" value="nRc.2.0.1.t33086-RA"/>
    <property type="gene ID" value="nRc.2.0.1.g33086"/>
</dbReference>
<keyword evidence="1" id="KW-1185">Reference proteome</keyword>
<reference evidence="2" key="1">
    <citation type="submission" date="2022-11" db="UniProtKB">
        <authorList>
            <consortium name="WormBaseParasite"/>
        </authorList>
    </citation>
    <scope>IDENTIFICATION</scope>
</reference>
<sequence length="158" mass="17654">MYLHRRRINWEFHLDQLLDLRYWSHLCHRCTPTTTATACIALVTNAGCCILTIGTDNEHIICGSELCSCINGYKNFDKNFTNIELCSSASVGQFLQQGHSSLGGARWIVKDIILIASSVPSQWTLVLMAKCSVTARADKVLEGTLILTVQLRKKLLVQ</sequence>
<protein>
    <submittedName>
        <fullName evidence="2">Uncharacterized protein</fullName>
    </submittedName>
</protein>
<evidence type="ECO:0000313" key="1">
    <source>
        <dbReference type="Proteomes" id="UP000887565"/>
    </source>
</evidence>
<evidence type="ECO:0000313" key="2">
    <source>
        <dbReference type="WBParaSite" id="nRc.2.0.1.t33086-RA"/>
    </source>
</evidence>
<dbReference type="Proteomes" id="UP000887565">
    <property type="component" value="Unplaced"/>
</dbReference>
<organism evidence="1 2">
    <name type="scientific">Romanomermis culicivorax</name>
    <name type="common">Nematode worm</name>
    <dbReference type="NCBI Taxonomy" id="13658"/>
    <lineage>
        <taxon>Eukaryota</taxon>
        <taxon>Metazoa</taxon>
        <taxon>Ecdysozoa</taxon>
        <taxon>Nematoda</taxon>
        <taxon>Enoplea</taxon>
        <taxon>Dorylaimia</taxon>
        <taxon>Mermithida</taxon>
        <taxon>Mermithoidea</taxon>
        <taxon>Mermithidae</taxon>
        <taxon>Romanomermis</taxon>
    </lineage>
</organism>
<dbReference type="AlphaFoldDB" id="A0A915K310"/>